<dbReference type="Gramene" id="PHT25064">
    <property type="protein sequence ID" value="PHT25064"/>
    <property type="gene ID" value="T459_35765"/>
</dbReference>
<keyword evidence="3" id="KW-1185">Reference proteome</keyword>
<feature type="region of interest" description="Disordered" evidence="1">
    <location>
        <begin position="62"/>
        <end position="133"/>
    </location>
</feature>
<comment type="caution">
    <text evidence="2">The sequence shown here is derived from an EMBL/GenBank/DDBJ whole genome shotgun (WGS) entry which is preliminary data.</text>
</comment>
<feature type="compositionally biased region" description="Polar residues" evidence="1">
    <location>
        <begin position="121"/>
        <end position="133"/>
    </location>
</feature>
<feature type="compositionally biased region" description="Basic and acidic residues" evidence="1">
    <location>
        <begin position="1"/>
        <end position="13"/>
    </location>
</feature>
<dbReference type="EMBL" id="AYRZ02015186">
    <property type="protein sequence ID" value="PHT25064.1"/>
    <property type="molecule type" value="Genomic_DNA"/>
</dbReference>
<reference evidence="2 3" key="2">
    <citation type="journal article" date="2017" name="Genome Biol.">
        <title>New reference genome sequences of hot pepper reveal the massive evolution of plant disease-resistance genes by retroduplication.</title>
        <authorList>
            <person name="Kim S."/>
            <person name="Park J."/>
            <person name="Yeom S.I."/>
            <person name="Kim Y.M."/>
            <person name="Seo E."/>
            <person name="Kim K.T."/>
            <person name="Kim M.S."/>
            <person name="Lee J.M."/>
            <person name="Cheong K."/>
            <person name="Shin H.S."/>
            <person name="Kim S.B."/>
            <person name="Han K."/>
            <person name="Lee J."/>
            <person name="Park M."/>
            <person name="Lee H.A."/>
            <person name="Lee H.Y."/>
            <person name="Lee Y."/>
            <person name="Oh S."/>
            <person name="Lee J.H."/>
            <person name="Choi E."/>
            <person name="Choi E."/>
            <person name="Lee S.E."/>
            <person name="Jeon J."/>
            <person name="Kim H."/>
            <person name="Choi G."/>
            <person name="Song H."/>
            <person name="Lee J."/>
            <person name="Lee S.C."/>
            <person name="Kwon J.K."/>
            <person name="Lee H.Y."/>
            <person name="Koo N."/>
            <person name="Hong Y."/>
            <person name="Kim R.W."/>
            <person name="Kang W.H."/>
            <person name="Huh J.H."/>
            <person name="Kang B.C."/>
            <person name="Yang T.J."/>
            <person name="Lee Y.H."/>
            <person name="Bennetzen J.L."/>
            <person name="Choi D."/>
        </authorList>
    </citation>
    <scope>NUCLEOTIDE SEQUENCE [LARGE SCALE GENOMIC DNA]</scope>
    <source>
        <strain evidence="3">cv. CM334</strain>
    </source>
</reference>
<name>A0A2G2UWF9_CAPAN</name>
<dbReference type="Proteomes" id="UP000222542">
    <property type="component" value="Unassembled WGS sequence"/>
</dbReference>
<organism evidence="2 3">
    <name type="scientific">Capsicum annuum</name>
    <name type="common">Capsicum pepper</name>
    <dbReference type="NCBI Taxonomy" id="4072"/>
    <lineage>
        <taxon>Eukaryota</taxon>
        <taxon>Viridiplantae</taxon>
        <taxon>Streptophyta</taxon>
        <taxon>Embryophyta</taxon>
        <taxon>Tracheophyta</taxon>
        <taxon>Spermatophyta</taxon>
        <taxon>Magnoliopsida</taxon>
        <taxon>eudicotyledons</taxon>
        <taxon>Gunneridae</taxon>
        <taxon>Pentapetalae</taxon>
        <taxon>asterids</taxon>
        <taxon>lamiids</taxon>
        <taxon>Solanales</taxon>
        <taxon>Solanaceae</taxon>
        <taxon>Solanoideae</taxon>
        <taxon>Capsiceae</taxon>
        <taxon>Capsicum</taxon>
    </lineage>
</organism>
<dbReference type="AlphaFoldDB" id="A0A2G2UWF9"/>
<feature type="compositionally biased region" description="Polar residues" evidence="1">
    <location>
        <begin position="73"/>
        <end position="100"/>
    </location>
</feature>
<evidence type="ECO:0000313" key="2">
    <source>
        <dbReference type="EMBL" id="PHT25064.1"/>
    </source>
</evidence>
<evidence type="ECO:0000313" key="3">
    <source>
        <dbReference type="Proteomes" id="UP000222542"/>
    </source>
</evidence>
<sequence length="133" mass="14610">MPRFERLQKKQKLDPSVFTLQGTESAPSFVDKTNRSPPIQHIPQPYQPVYLASHPTLIDQDTPHLGLAVFPESQPSPTDHLTSHPSLVGRDSSQLSPVSRDTSHPSPVGRESLQPSPVGWDSSQPSLIGWNSS</sequence>
<feature type="region of interest" description="Disordered" evidence="1">
    <location>
        <begin position="1"/>
        <end position="44"/>
    </location>
</feature>
<proteinExistence type="predicted"/>
<reference evidence="2 3" key="1">
    <citation type="journal article" date="2014" name="Nat. Genet.">
        <title>Genome sequence of the hot pepper provides insights into the evolution of pungency in Capsicum species.</title>
        <authorList>
            <person name="Kim S."/>
            <person name="Park M."/>
            <person name="Yeom S.I."/>
            <person name="Kim Y.M."/>
            <person name="Lee J.M."/>
            <person name="Lee H.A."/>
            <person name="Seo E."/>
            <person name="Choi J."/>
            <person name="Cheong K."/>
            <person name="Kim K.T."/>
            <person name="Jung K."/>
            <person name="Lee G.W."/>
            <person name="Oh S.K."/>
            <person name="Bae C."/>
            <person name="Kim S.B."/>
            <person name="Lee H.Y."/>
            <person name="Kim S.Y."/>
            <person name="Kim M.S."/>
            <person name="Kang B.C."/>
            <person name="Jo Y.D."/>
            <person name="Yang H.B."/>
            <person name="Jeong H.J."/>
            <person name="Kang W.H."/>
            <person name="Kwon J.K."/>
            <person name="Shin C."/>
            <person name="Lim J.Y."/>
            <person name="Park J.H."/>
            <person name="Huh J.H."/>
            <person name="Kim J.S."/>
            <person name="Kim B.D."/>
            <person name="Cohen O."/>
            <person name="Paran I."/>
            <person name="Suh M.C."/>
            <person name="Lee S.B."/>
            <person name="Kim Y.K."/>
            <person name="Shin Y."/>
            <person name="Noh S.J."/>
            <person name="Park J."/>
            <person name="Seo Y.S."/>
            <person name="Kwon S.Y."/>
            <person name="Kim H.A."/>
            <person name="Park J.M."/>
            <person name="Kim H.J."/>
            <person name="Choi S.B."/>
            <person name="Bosland P.W."/>
            <person name="Reeves G."/>
            <person name="Jo S.H."/>
            <person name="Lee B.W."/>
            <person name="Cho H.T."/>
            <person name="Choi H.S."/>
            <person name="Lee M.S."/>
            <person name="Yu Y."/>
            <person name="Do Choi Y."/>
            <person name="Park B.S."/>
            <person name="van Deynze A."/>
            <person name="Ashrafi H."/>
            <person name="Hill T."/>
            <person name="Kim W.T."/>
            <person name="Pai H.S."/>
            <person name="Ahn H.K."/>
            <person name="Yeam I."/>
            <person name="Giovannoni J.J."/>
            <person name="Rose J.K."/>
            <person name="Sorensen I."/>
            <person name="Lee S.J."/>
            <person name="Kim R.W."/>
            <person name="Choi I.Y."/>
            <person name="Choi B.S."/>
            <person name="Lim J.S."/>
            <person name="Lee Y.H."/>
            <person name="Choi D."/>
        </authorList>
    </citation>
    <scope>NUCLEOTIDE SEQUENCE [LARGE SCALE GENOMIC DNA]</scope>
    <source>
        <strain evidence="3">cv. CM334</strain>
    </source>
</reference>
<accession>A0A2G2UWF9</accession>
<protein>
    <submittedName>
        <fullName evidence="2">Uncharacterized protein</fullName>
    </submittedName>
</protein>
<evidence type="ECO:0000256" key="1">
    <source>
        <dbReference type="SAM" id="MobiDB-lite"/>
    </source>
</evidence>
<gene>
    <name evidence="2" type="ORF">T459_35765</name>
</gene>